<reference evidence="4" key="1">
    <citation type="journal article" date="2023" name="Mol. Phylogenet. Evol.">
        <title>Genome-scale phylogeny and comparative genomics of the fungal order Sordariales.</title>
        <authorList>
            <person name="Hensen N."/>
            <person name="Bonometti L."/>
            <person name="Westerberg I."/>
            <person name="Brannstrom I.O."/>
            <person name="Guillou S."/>
            <person name="Cros-Aarteil S."/>
            <person name="Calhoun S."/>
            <person name="Haridas S."/>
            <person name="Kuo A."/>
            <person name="Mondo S."/>
            <person name="Pangilinan J."/>
            <person name="Riley R."/>
            <person name="LaButti K."/>
            <person name="Andreopoulos B."/>
            <person name="Lipzen A."/>
            <person name="Chen C."/>
            <person name="Yan M."/>
            <person name="Daum C."/>
            <person name="Ng V."/>
            <person name="Clum A."/>
            <person name="Steindorff A."/>
            <person name="Ohm R.A."/>
            <person name="Martin F."/>
            <person name="Silar P."/>
            <person name="Natvig D.O."/>
            <person name="Lalanne C."/>
            <person name="Gautier V."/>
            <person name="Ament-Velasquez S.L."/>
            <person name="Kruys A."/>
            <person name="Hutchinson M.I."/>
            <person name="Powell A.J."/>
            <person name="Barry K."/>
            <person name="Miller A.N."/>
            <person name="Grigoriev I.V."/>
            <person name="Debuchy R."/>
            <person name="Gladieux P."/>
            <person name="Hiltunen Thoren M."/>
            <person name="Johannesson H."/>
        </authorList>
    </citation>
    <scope>NUCLEOTIDE SEQUENCE</scope>
    <source>
        <strain evidence="4">CBS 757.83</strain>
    </source>
</reference>
<feature type="region of interest" description="Disordered" evidence="2">
    <location>
        <begin position="269"/>
        <end position="312"/>
    </location>
</feature>
<dbReference type="GO" id="GO:0008270">
    <property type="term" value="F:zinc ion binding"/>
    <property type="evidence" value="ECO:0007669"/>
    <property type="project" value="UniProtKB-KW"/>
</dbReference>
<feature type="compositionally biased region" description="Polar residues" evidence="2">
    <location>
        <begin position="301"/>
        <end position="312"/>
    </location>
</feature>
<dbReference type="PROSITE" id="PS50157">
    <property type="entry name" value="ZINC_FINGER_C2H2_2"/>
    <property type="match status" value="1"/>
</dbReference>
<evidence type="ECO:0000313" key="4">
    <source>
        <dbReference type="EMBL" id="KAK4103149.1"/>
    </source>
</evidence>
<keyword evidence="1" id="KW-0863">Zinc-finger</keyword>
<feature type="domain" description="C2H2-type" evidence="3">
    <location>
        <begin position="524"/>
        <end position="554"/>
    </location>
</feature>
<feature type="compositionally biased region" description="Low complexity" evidence="2">
    <location>
        <begin position="473"/>
        <end position="485"/>
    </location>
</feature>
<dbReference type="AlphaFoldDB" id="A0AAN6Q3Y8"/>
<protein>
    <recommendedName>
        <fullName evidence="3">C2H2-type domain-containing protein</fullName>
    </recommendedName>
</protein>
<dbReference type="EMBL" id="MU863629">
    <property type="protein sequence ID" value="KAK4103149.1"/>
    <property type="molecule type" value="Genomic_DNA"/>
</dbReference>
<feature type="region of interest" description="Disordered" evidence="2">
    <location>
        <begin position="546"/>
        <end position="596"/>
    </location>
</feature>
<dbReference type="InterPro" id="IPR036236">
    <property type="entry name" value="Znf_C2H2_sf"/>
</dbReference>
<sequence length="608" mass="65574">MSDFPQYLAMYDAADAGAFTSAIRTGHHHHAGGHHGPVTSHYVPCPYEDKVTKDGTTARMVLLFLRELLEQLSAEEQVHQSYNCPMTRCQRTFAAPLHVIQHLLSCPEIPNGEFTCDKCSTSHGFPTNEKEWTHWTGWKPPNSSHGGSVQRKRSLGSKMRELALWKRDSFRKHHPASESHFKSYPATDTRPSTAASEAPSIIFTGRASQPHAAFHEQPGQRPGSDFTSYPKPLLPSGLPAADGSSMFWPSFHPSSSDLPSTVSSIALSSTVDDAPSDRFSQNTSQSTLFTTRPGLDRPRAPTQQSTQDCSRISASPQQYVFPPHAPFNAGLAPVHGQASANSAMRIEEPVSHNQSPLPPTELHSAAPNGHGWWNSKSGIETPRPTPPASGPETGFTLQGRMVGSLSGGVSSGMSSPTSPCTTASPYYPLQSAPTHSTSRALSQESMQNGMAVFGTPGPERSGPSALSLRDDTSQPSASASGQQSPEDPTEDLVCDECQWKPRGVRENLKGYLRKHKNTHKGVRLVCDVPGCVKTFSRLDNLKKHKKEKHSIEDTGGSAVPAKRMAGDEGGSVKEEGEAEPKGADTGGGSDLRAVAEDHTMTLWPSLHC</sequence>
<keyword evidence="5" id="KW-1185">Reference proteome</keyword>
<feature type="compositionally biased region" description="Low complexity" evidence="2">
    <location>
        <begin position="411"/>
        <end position="428"/>
    </location>
</feature>
<dbReference type="InterPro" id="IPR013087">
    <property type="entry name" value="Znf_C2H2_type"/>
</dbReference>
<evidence type="ECO:0000256" key="2">
    <source>
        <dbReference type="SAM" id="MobiDB-lite"/>
    </source>
</evidence>
<name>A0AAN6Q3Y8_9PEZI</name>
<reference evidence="4" key="2">
    <citation type="submission" date="2023-05" db="EMBL/GenBank/DDBJ databases">
        <authorList>
            <consortium name="Lawrence Berkeley National Laboratory"/>
            <person name="Steindorff A."/>
            <person name="Hensen N."/>
            <person name="Bonometti L."/>
            <person name="Westerberg I."/>
            <person name="Brannstrom I.O."/>
            <person name="Guillou S."/>
            <person name="Cros-Aarteil S."/>
            <person name="Calhoun S."/>
            <person name="Haridas S."/>
            <person name="Kuo A."/>
            <person name="Mondo S."/>
            <person name="Pangilinan J."/>
            <person name="Riley R."/>
            <person name="Labutti K."/>
            <person name="Andreopoulos B."/>
            <person name="Lipzen A."/>
            <person name="Chen C."/>
            <person name="Yanf M."/>
            <person name="Daum C."/>
            <person name="Ng V."/>
            <person name="Clum A."/>
            <person name="Ohm R."/>
            <person name="Martin F."/>
            <person name="Silar P."/>
            <person name="Natvig D."/>
            <person name="Lalanne C."/>
            <person name="Gautier V."/>
            <person name="Ament-Velasquez S.L."/>
            <person name="Kruys A."/>
            <person name="Hutchinson M.I."/>
            <person name="Powell A.J."/>
            <person name="Barry K."/>
            <person name="Miller A.N."/>
            <person name="Grigoriev I.V."/>
            <person name="Debuchy R."/>
            <person name="Gladieux P."/>
            <person name="Thoren M.H."/>
            <person name="Johannesson H."/>
        </authorList>
    </citation>
    <scope>NUCLEOTIDE SEQUENCE</scope>
    <source>
        <strain evidence="4">CBS 757.83</strain>
    </source>
</reference>
<feature type="compositionally biased region" description="Polar residues" evidence="2">
    <location>
        <begin position="431"/>
        <end position="448"/>
    </location>
</feature>
<dbReference type="SUPFAM" id="SSF57667">
    <property type="entry name" value="beta-beta-alpha zinc fingers"/>
    <property type="match status" value="1"/>
</dbReference>
<evidence type="ECO:0000259" key="3">
    <source>
        <dbReference type="PROSITE" id="PS50157"/>
    </source>
</evidence>
<keyword evidence="1" id="KW-0479">Metal-binding</keyword>
<dbReference type="Proteomes" id="UP001305647">
    <property type="component" value="Unassembled WGS sequence"/>
</dbReference>
<organism evidence="4 5">
    <name type="scientific">Parathielavia hyrcaniae</name>
    <dbReference type="NCBI Taxonomy" id="113614"/>
    <lineage>
        <taxon>Eukaryota</taxon>
        <taxon>Fungi</taxon>
        <taxon>Dikarya</taxon>
        <taxon>Ascomycota</taxon>
        <taxon>Pezizomycotina</taxon>
        <taxon>Sordariomycetes</taxon>
        <taxon>Sordariomycetidae</taxon>
        <taxon>Sordariales</taxon>
        <taxon>Chaetomiaceae</taxon>
        <taxon>Parathielavia</taxon>
    </lineage>
</organism>
<feature type="compositionally biased region" description="Basic and acidic residues" evidence="2">
    <location>
        <begin position="564"/>
        <end position="582"/>
    </location>
</feature>
<feature type="region of interest" description="Disordered" evidence="2">
    <location>
        <begin position="133"/>
        <end position="154"/>
    </location>
</feature>
<dbReference type="PROSITE" id="PS00028">
    <property type="entry name" value="ZINC_FINGER_C2H2_1"/>
    <property type="match status" value="1"/>
</dbReference>
<feature type="region of interest" description="Disordered" evidence="2">
    <location>
        <begin position="348"/>
        <end position="492"/>
    </location>
</feature>
<dbReference type="SMART" id="SM00355">
    <property type="entry name" value="ZnF_C2H2"/>
    <property type="match status" value="3"/>
</dbReference>
<accession>A0AAN6Q3Y8</accession>
<proteinExistence type="predicted"/>
<feature type="compositionally biased region" description="Polar residues" evidence="2">
    <location>
        <begin position="278"/>
        <end position="290"/>
    </location>
</feature>
<evidence type="ECO:0000313" key="5">
    <source>
        <dbReference type="Proteomes" id="UP001305647"/>
    </source>
</evidence>
<dbReference type="Gene3D" id="3.30.160.60">
    <property type="entry name" value="Classic Zinc Finger"/>
    <property type="match status" value="1"/>
</dbReference>
<feature type="region of interest" description="Disordered" evidence="2">
    <location>
        <begin position="210"/>
        <end position="235"/>
    </location>
</feature>
<gene>
    <name evidence="4" type="ORF">N658DRAFT_514670</name>
</gene>
<feature type="region of interest" description="Disordered" evidence="2">
    <location>
        <begin position="176"/>
        <end position="196"/>
    </location>
</feature>
<comment type="caution">
    <text evidence="4">The sequence shown here is derived from an EMBL/GenBank/DDBJ whole genome shotgun (WGS) entry which is preliminary data.</text>
</comment>
<evidence type="ECO:0000256" key="1">
    <source>
        <dbReference type="PROSITE-ProRule" id="PRU00042"/>
    </source>
</evidence>
<keyword evidence="1" id="KW-0862">Zinc</keyword>